<proteinExistence type="predicted"/>
<evidence type="ECO:0000313" key="1">
    <source>
        <dbReference type="EMBL" id="JAH09486.1"/>
    </source>
</evidence>
<protein>
    <submittedName>
        <fullName evidence="1">Uncharacterized protein</fullName>
    </submittedName>
</protein>
<accession>A0A0E9PXY6</accession>
<organism evidence="1">
    <name type="scientific">Anguilla anguilla</name>
    <name type="common">European freshwater eel</name>
    <name type="synonym">Muraena anguilla</name>
    <dbReference type="NCBI Taxonomy" id="7936"/>
    <lineage>
        <taxon>Eukaryota</taxon>
        <taxon>Metazoa</taxon>
        <taxon>Chordata</taxon>
        <taxon>Craniata</taxon>
        <taxon>Vertebrata</taxon>
        <taxon>Euteleostomi</taxon>
        <taxon>Actinopterygii</taxon>
        <taxon>Neopterygii</taxon>
        <taxon>Teleostei</taxon>
        <taxon>Anguilliformes</taxon>
        <taxon>Anguillidae</taxon>
        <taxon>Anguilla</taxon>
    </lineage>
</organism>
<reference evidence="1" key="1">
    <citation type="submission" date="2014-11" db="EMBL/GenBank/DDBJ databases">
        <authorList>
            <person name="Amaro Gonzalez C."/>
        </authorList>
    </citation>
    <scope>NUCLEOTIDE SEQUENCE</scope>
</reference>
<reference evidence="1" key="2">
    <citation type="journal article" date="2015" name="Fish Shellfish Immunol.">
        <title>Early steps in the European eel (Anguilla anguilla)-Vibrio vulnificus interaction in the gills: Role of the RtxA13 toxin.</title>
        <authorList>
            <person name="Callol A."/>
            <person name="Pajuelo D."/>
            <person name="Ebbesson L."/>
            <person name="Teles M."/>
            <person name="MacKenzie S."/>
            <person name="Amaro C."/>
        </authorList>
    </citation>
    <scope>NUCLEOTIDE SEQUENCE</scope>
</reference>
<dbReference type="AlphaFoldDB" id="A0A0E9PXY6"/>
<sequence>MNKKAKQFSCYHVVMSHHHLGF</sequence>
<dbReference type="EMBL" id="GBXM01099091">
    <property type="protein sequence ID" value="JAH09486.1"/>
    <property type="molecule type" value="Transcribed_RNA"/>
</dbReference>
<name>A0A0E9PXY6_ANGAN</name>